<proteinExistence type="predicted"/>
<protein>
    <submittedName>
        <fullName evidence="1">Uncharacterized protein</fullName>
    </submittedName>
</protein>
<comment type="caution">
    <text evidence="1">The sequence shown here is derived from an EMBL/GenBank/DDBJ whole genome shotgun (WGS) entry which is preliminary data.</text>
</comment>
<gene>
    <name evidence="1" type="ORF">V8G58_11350</name>
</gene>
<sequence>MSLTSIKGKLLQSPLARVSKEVEAALHYLKILSKKGHAIKNHKTLYCISPYKTGTTFLAACYDHSISRHEPMQYCTLKHIDKHFDSFFIKRPALRSL</sequence>
<name>A0ABW7N0D9_9FLAO</name>
<organism evidence="1 2">
    <name type="scientific">Gaetbulibacter aestuarii</name>
    <dbReference type="NCBI Taxonomy" id="1502358"/>
    <lineage>
        <taxon>Bacteria</taxon>
        <taxon>Pseudomonadati</taxon>
        <taxon>Bacteroidota</taxon>
        <taxon>Flavobacteriia</taxon>
        <taxon>Flavobacteriales</taxon>
        <taxon>Flavobacteriaceae</taxon>
        <taxon>Gaetbulibacter</taxon>
    </lineage>
</organism>
<accession>A0ABW7N0D9</accession>
<evidence type="ECO:0000313" key="2">
    <source>
        <dbReference type="Proteomes" id="UP001610100"/>
    </source>
</evidence>
<dbReference type="RefSeq" id="WP_344738156.1">
    <property type="nucleotide sequence ID" value="NZ_BAABAY010000001.1"/>
</dbReference>
<dbReference type="EMBL" id="JBAWKB010000003">
    <property type="protein sequence ID" value="MFH6772531.1"/>
    <property type="molecule type" value="Genomic_DNA"/>
</dbReference>
<dbReference type="Proteomes" id="UP001610100">
    <property type="component" value="Unassembled WGS sequence"/>
</dbReference>
<evidence type="ECO:0000313" key="1">
    <source>
        <dbReference type="EMBL" id="MFH6772531.1"/>
    </source>
</evidence>
<reference evidence="1 2" key="1">
    <citation type="submission" date="2024-02" db="EMBL/GenBank/DDBJ databases">
        <title>A Gaetbulibacter species isolated from tidal flats and genomic insights of their niches.</title>
        <authorList>
            <person name="Ye Y."/>
        </authorList>
    </citation>
    <scope>NUCLEOTIDE SEQUENCE [LARGE SCALE GENOMIC DNA]</scope>
    <source>
        <strain evidence="1 2">KYW382</strain>
    </source>
</reference>
<keyword evidence="2" id="KW-1185">Reference proteome</keyword>